<dbReference type="InterPro" id="IPR001680">
    <property type="entry name" value="WD40_rpt"/>
</dbReference>
<feature type="repeat" description="WD" evidence="3">
    <location>
        <begin position="105"/>
        <end position="137"/>
    </location>
</feature>
<keyword evidence="1 3" id="KW-0853">WD repeat</keyword>
<dbReference type="InterPro" id="IPR019775">
    <property type="entry name" value="WD40_repeat_CS"/>
</dbReference>
<name>A0A7R9A3D4_9CRUS</name>
<dbReference type="Gene3D" id="2.130.10.10">
    <property type="entry name" value="YVTN repeat-like/Quinoprotein amine dehydrogenase"/>
    <property type="match status" value="2"/>
</dbReference>
<dbReference type="SUPFAM" id="SSF50978">
    <property type="entry name" value="WD40 repeat-like"/>
    <property type="match status" value="1"/>
</dbReference>
<dbReference type="AlphaFoldDB" id="A0A7R9A3D4"/>
<dbReference type="SMART" id="SM00320">
    <property type="entry name" value="WD40"/>
    <property type="match status" value="5"/>
</dbReference>
<dbReference type="InterPro" id="IPR051179">
    <property type="entry name" value="WD_repeat_multifunction"/>
</dbReference>
<evidence type="ECO:0000313" key="6">
    <source>
        <dbReference type="Proteomes" id="UP000677054"/>
    </source>
</evidence>
<evidence type="ECO:0000313" key="5">
    <source>
        <dbReference type="EMBL" id="CAD7246184.1"/>
    </source>
</evidence>
<evidence type="ECO:0000256" key="1">
    <source>
        <dbReference type="ARBA" id="ARBA00022574"/>
    </source>
</evidence>
<dbReference type="Proteomes" id="UP000677054">
    <property type="component" value="Unassembled WGS sequence"/>
</dbReference>
<dbReference type="PROSITE" id="PS50294">
    <property type="entry name" value="WD_REPEATS_REGION"/>
    <property type="match status" value="2"/>
</dbReference>
<dbReference type="EMBL" id="LR900579">
    <property type="protein sequence ID" value="CAD7246184.1"/>
    <property type="molecule type" value="Genomic_DNA"/>
</dbReference>
<dbReference type="InterPro" id="IPR036322">
    <property type="entry name" value="WD40_repeat_dom_sf"/>
</dbReference>
<protein>
    <recommendedName>
        <fullName evidence="7">Angio-associated migratory cell protein</fullName>
    </recommendedName>
</protein>
<dbReference type="InterPro" id="IPR015943">
    <property type="entry name" value="WD40/YVTN_repeat-like_dom_sf"/>
</dbReference>
<reference evidence="5" key="1">
    <citation type="submission" date="2020-11" db="EMBL/GenBank/DDBJ databases">
        <authorList>
            <person name="Tran Van P."/>
        </authorList>
    </citation>
    <scope>NUCLEOTIDE SEQUENCE</scope>
</reference>
<feature type="repeat" description="WD" evidence="3">
    <location>
        <begin position="212"/>
        <end position="253"/>
    </location>
</feature>
<dbReference type="EMBL" id="CAJPEV010001062">
    <property type="protein sequence ID" value="CAG0890470.1"/>
    <property type="molecule type" value="Genomic_DNA"/>
</dbReference>
<evidence type="ECO:0000256" key="2">
    <source>
        <dbReference type="ARBA" id="ARBA00022737"/>
    </source>
</evidence>
<dbReference type="PROSITE" id="PS50082">
    <property type="entry name" value="WD_REPEATS_2"/>
    <property type="match status" value="3"/>
</dbReference>
<feature type="region of interest" description="Disordered" evidence="4">
    <location>
        <begin position="37"/>
        <end position="59"/>
    </location>
</feature>
<evidence type="ECO:0008006" key="7">
    <source>
        <dbReference type="Google" id="ProtNLM"/>
    </source>
</evidence>
<dbReference type="PROSITE" id="PS00678">
    <property type="entry name" value="WD_REPEATS_1"/>
    <property type="match status" value="1"/>
</dbReference>
<dbReference type="PANTHER" id="PTHR19857">
    <property type="entry name" value="MITOCHONDRIAL DIVISION PROTEIN 1-RELATED"/>
    <property type="match status" value="1"/>
</dbReference>
<gene>
    <name evidence="5" type="ORF">DSTB1V02_LOCUS6041</name>
</gene>
<dbReference type="PANTHER" id="PTHR19857:SF8">
    <property type="entry name" value="ANGIO-ASSOCIATED MIGRATORY CELL PROTEIN"/>
    <property type="match status" value="1"/>
</dbReference>
<sequence>MRMAEGNEEQVLMVTDEGAFEIVEVEDDEKCSEDLLKEAEGDGSDEEIGESSSFPHDTSLLSFTSHEGPVYCSSISPGGEKAATGGGDDHAYVWDVRTGEILSSLSGHKDSIVQVHFSSDGSLLASADMSGLIQVWKSPDFKKEWDVEFDDITWIEWHPKAHILLGGSTSGAVGLWLVPSSEAKQAVVGYENGGVQILDLKKGHASHTLVDGQNHEAEVTCVAVHSDNRVILTGSSDATAKIINSSNMHVNRASCTQESGIVKLAWDPAEALIYTGGLDGTLRSFDPRTGSQVRLWVPHSQEILDFSLSWCVSDFSLCCIVSTDGNCFSILNVRIDCDENYGIFGSLERSRLQGLLHLVCCLDREPDTNGSTRNELGEVTHGINSPELALTTMGAATKFAFQFGPPPKFRTRFQSTHPTTQWFKF</sequence>
<dbReference type="Pfam" id="PF00400">
    <property type="entry name" value="WD40"/>
    <property type="match status" value="4"/>
</dbReference>
<keyword evidence="2" id="KW-0677">Repeat</keyword>
<evidence type="ECO:0000256" key="4">
    <source>
        <dbReference type="SAM" id="MobiDB-lite"/>
    </source>
</evidence>
<proteinExistence type="predicted"/>
<organism evidence="5">
    <name type="scientific">Darwinula stevensoni</name>
    <dbReference type="NCBI Taxonomy" id="69355"/>
    <lineage>
        <taxon>Eukaryota</taxon>
        <taxon>Metazoa</taxon>
        <taxon>Ecdysozoa</taxon>
        <taxon>Arthropoda</taxon>
        <taxon>Crustacea</taxon>
        <taxon>Oligostraca</taxon>
        <taxon>Ostracoda</taxon>
        <taxon>Podocopa</taxon>
        <taxon>Podocopida</taxon>
        <taxon>Darwinulocopina</taxon>
        <taxon>Darwinuloidea</taxon>
        <taxon>Darwinulidae</taxon>
        <taxon>Darwinula</taxon>
    </lineage>
</organism>
<accession>A0A7R9A3D4</accession>
<feature type="repeat" description="WD" evidence="3">
    <location>
        <begin position="63"/>
        <end position="104"/>
    </location>
</feature>
<dbReference type="OrthoDB" id="10261640at2759"/>
<evidence type="ECO:0000256" key="3">
    <source>
        <dbReference type="PROSITE-ProRule" id="PRU00221"/>
    </source>
</evidence>
<keyword evidence="6" id="KW-1185">Reference proteome</keyword>